<keyword evidence="5" id="KW-1185">Reference proteome</keyword>
<comment type="similarity">
    <text evidence="1">Belongs to the LytR/CpsA/Psr (LCP) family.</text>
</comment>
<feature type="transmembrane region" description="Helical" evidence="2">
    <location>
        <begin position="122"/>
        <end position="142"/>
    </location>
</feature>
<organism evidence="4 5">
    <name type="scientific">Actinocorallia herbida</name>
    <dbReference type="NCBI Taxonomy" id="58109"/>
    <lineage>
        <taxon>Bacteria</taxon>
        <taxon>Bacillati</taxon>
        <taxon>Actinomycetota</taxon>
        <taxon>Actinomycetes</taxon>
        <taxon>Streptosporangiales</taxon>
        <taxon>Thermomonosporaceae</taxon>
        <taxon>Actinocorallia</taxon>
    </lineage>
</organism>
<dbReference type="Proteomes" id="UP000272400">
    <property type="component" value="Unassembled WGS sequence"/>
</dbReference>
<dbReference type="AlphaFoldDB" id="A0A3N1D539"/>
<dbReference type="InterPro" id="IPR004474">
    <property type="entry name" value="LytR_CpsA_psr"/>
</dbReference>
<dbReference type="NCBIfam" id="TIGR00350">
    <property type="entry name" value="lytR_cpsA_psr"/>
    <property type="match status" value="1"/>
</dbReference>
<feature type="transmembrane region" description="Helical" evidence="2">
    <location>
        <begin position="85"/>
        <end position="110"/>
    </location>
</feature>
<protein>
    <submittedName>
        <fullName evidence="4">LytR family transcriptional attenuator</fullName>
    </submittedName>
</protein>
<accession>A0A3N1D539</accession>
<feature type="transmembrane region" description="Helical" evidence="2">
    <location>
        <begin position="20"/>
        <end position="41"/>
    </location>
</feature>
<keyword evidence="2" id="KW-1133">Transmembrane helix</keyword>
<evidence type="ECO:0000259" key="3">
    <source>
        <dbReference type="Pfam" id="PF03816"/>
    </source>
</evidence>
<name>A0A3N1D539_9ACTN</name>
<evidence type="ECO:0000256" key="1">
    <source>
        <dbReference type="ARBA" id="ARBA00006068"/>
    </source>
</evidence>
<reference evidence="4 5" key="1">
    <citation type="submission" date="2018-11" db="EMBL/GenBank/DDBJ databases">
        <title>Sequencing the genomes of 1000 actinobacteria strains.</title>
        <authorList>
            <person name="Klenk H.-P."/>
        </authorList>
    </citation>
    <scope>NUCLEOTIDE SEQUENCE [LARGE SCALE GENOMIC DNA]</scope>
    <source>
        <strain evidence="4 5">DSM 44254</strain>
    </source>
</reference>
<dbReference type="Gene3D" id="3.40.630.190">
    <property type="entry name" value="LCP protein"/>
    <property type="match status" value="1"/>
</dbReference>
<comment type="caution">
    <text evidence="4">The sequence shown here is derived from an EMBL/GenBank/DDBJ whole genome shotgun (WGS) entry which is preliminary data.</text>
</comment>
<evidence type="ECO:0000313" key="5">
    <source>
        <dbReference type="Proteomes" id="UP000272400"/>
    </source>
</evidence>
<feature type="transmembrane region" description="Helical" evidence="2">
    <location>
        <begin position="53"/>
        <end position="73"/>
    </location>
</feature>
<evidence type="ECO:0000256" key="2">
    <source>
        <dbReference type="SAM" id="Phobius"/>
    </source>
</evidence>
<feature type="domain" description="Cell envelope-related transcriptional attenuator" evidence="3">
    <location>
        <begin position="201"/>
        <end position="364"/>
    </location>
</feature>
<keyword evidence="2" id="KW-0472">Membrane</keyword>
<sequence>MENHLLGAAPTFRAARRPLGASGLGAALLATAVSALVPGLAHLRAGRVRTGRLLLVGWVSATSAVLLVLAVAAPSPAEVAVSPGWLTAVICGSVLVAMAWTGLVIASYAAVRPMAPSAGVRFVGAVAVGLLCALVAAPPLALAHYGDVQRDLINGVFSSSPGDGATGDGAPEAEDARWTGPDRLNVLLLGGDADVGRTGVRTDSVTVASIDARDGSTVLLSLPRNLQHVPVWDGSREIPFPREQLLNAVYEFGERHRIPAGAERPGAELLKRTVSHVLSLPIHHYALIDMRSFRRIIDALGGLRVCAPKAVPVPREQIAAGVIPAGCAKLNGREALWYGRSRTGSSDYARMDRQKCLLWELSRQATPLKVLRGFQRLARAFRESVHTDLPRGLLPGLLDLAGRVRKAPVVSVQFKPPLVRPGAPDYGLIRRTAARTLAADGRGRVSAVHDLGRTCS</sequence>
<proteinExistence type="inferred from homology"/>
<dbReference type="EMBL" id="RJKE01000001">
    <property type="protein sequence ID" value="ROO88576.1"/>
    <property type="molecule type" value="Genomic_DNA"/>
</dbReference>
<dbReference type="PANTHER" id="PTHR33392:SF6">
    <property type="entry name" value="POLYISOPRENYL-TEICHOIC ACID--PEPTIDOGLYCAN TEICHOIC ACID TRANSFERASE TAGU"/>
    <property type="match status" value="1"/>
</dbReference>
<evidence type="ECO:0000313" key="4">
    <source>
        <dbReference type="EMBL" id="ROO88576.1"/>
    </source>
</evidence>
<dbReference type="OrthoDB" id="3573673at2"/>
<dbReference type="PANTHER" id="PTHR33392">
    <property type="entry name" value="POLYISOPRENYL-TEICHOIC ACID--PEPTIDOGLYCAN TEICHOIC ACID TRANSFERASE TAGU"/>
    <property type="match status" value="1"/>
</dbReference>
<gene>
    <name evidence="4" type="ORF">EDD29_6247</name>
</gene>
<dbReference type="RefSeq" id="WP_123667796.1">
    <property type="nucleotide sequence ID" value="NZ_RJKE01000001.1"/>
</dbReference>
<dbReference type="InterPro" id="IPR050922">
    <property type="entry name" value="LytR/CpsA/Psr_CW_biosynth"/>
</dbReference>
<keyword evidence="2" id="KW-0812">Transmembrane</keyword>
<dbReference type="Pfam" id="PF03816">
    <property type="entry name" value="LytR_cpsA_psr"/>
    <property type="match status" value="1"/>
</dbReference>